<dbReference type="AlphaFoldDB" id="W1PG87"/>
<sequence>MEPEEEREKKVPDEEIWDRDGKASSPSADTQKLTFIEERERRAPEGGREERGRKGSSPTTDIQKPTLSMEPEEKEGRRLILSATPYTQNLTFIEERERRSPEGEREKRERKGSSPTTDIQNPTLAMEPEEREERPRRVSSPTPYTQKPTLYSIMEAQHEEKPEDRQNQSPNPSSPVINAIMNRSSRDDLPVMMKAQSVSGDIMGPSIDGHRGASPVVSGIIRRSKRGKILNKAAFGLRVFAATISLISLSVMASDKQSGWSGDSFFRYKALRYCLSMSVITFIYSSFQVFRQVHQFATRRDFIKPPISYYFDFSMDQILAYLLISSSSAAASFTDDMQSYWGKDPFTTLAGASVAMAFLAFAALGLSSLVSAFYLFNRYH</sequence>
<feature type="compositionally biased region" description="Basic and acidic residues" evidence="9">
    <location>
        <begin position="1"/>
        <end position="22"/>
    </location>
</feature>
<evidence type="ECO:0000256" key="6">
    <source>
        <dbReference type="ARBA" id="ARBA00022989"/>
    </source>
</evidence>
<evidence type="ECO:0000256" key="4">
    <source>
        <dbReference type="ARBA" id="ARBA00022475"/>
    </source>
</evidence>
<dbReference type="GO" id="GO:0005886">
    <property type="term" value="C:plasma membrane"/>
    <property type="evidence" value="ECO:0007669"/>
    <property type="project" value="UniProtKB-SubCell"/>
</dbReference>
<feature type="transmembrane region" description="Helical" evidence="8">
    <location>
        <begin position="318"/>
        <end position="334"/>
    </location>
</feature>
<dbReference type="KEGG" id="atr:18434845"/>
<keyword evidence="4 8" id="KW-1003">Cell membrane</keyword>
<name>W1PG87_AMBTC</name>
<gene>
    <name evidence="11" type="ORF">AMTR_s00058p00182510</name>
</gene>
<comment type="similarity">
    <text evidence="2 8">Belongs to the Casparian strip membrane proteins (CASP) family.</text>
</comment>
<feature type="compositionally biased region" description="Polar residues" evidence="9">
    <location>
        <begin position="56"/>
        <end position="66"/>
    </location>
</feature>
<feature type="compositionally biased region" description="Basic and acidic residues" evidence="9">
    <location>
        <begin position="93"/>
        <end position="112"/>
    </location>
</feature>
<keyword evidence="7 8" id="KW-0472">Membrane</keyword>
<dbReference type="PANTHER" id="PTHR33573:SF50">
    <property type="entry name" value="CASP-LIKE PROTEIN 4A3"/>
    <property type="match status" value="1"/>
</dbReference>
<feature type="compositionally biased region" description="Basic and acidic residues" evidence="9">
    <location>
        <begin position="156"/>
        <end position="166"/>
    </location>
</feature>
<dbReference type="eggNOG" id="ENOG502QW75">
    <property type="taxonomic scope" value="Eukaryota"/>
</dbReference>
<evidence type="ECO:0000259" key="10">
    <source>
        <dbReference type="Pfam" id="PF04535"/>
    </source>
</evidence>
<feature type="transmembrane region" description="Helical" evidence="8">
    <location>
        <begin position="354"/>
        <end position="376"/>
    </location>
</feature>
<evidence type="ECO:0000256" key="7">
    <source>
        <dbReference type="ARBA" id="ARBA00023136"/>
    </source>
</evidence>
<evidence type="ECO:0000256" key="8">
    <source>
        <dbReference type="RuleBase" id="RU361233"/>
    </source>
</evidence>
<feature type="compositionally biased region" description="Polar residues" evidence="9">
    <location>
        <begin position="139"/>
        <end position="149"/>
    </location>
</feature>
<dbReference type="PANTHER" id="PTHR33573">
    <property type="entry name" value="CASP-LIKE PROTEIN 4A4"/>
    <property type="match status" value="1"/>
</dbReference>
<feature type="domain" description="Casparian strip membrane protein" evidence="10">
    <location>
        <begin position="230"/>
        <end position="363"/>
    </location>
</feature>
<evidence type="ECO:0000256" key="3">
    <source>
        <dbReference type="ARBA" id="ARBA00011489"/>
    </source>
</evidence>
<keyword evidence="12" id="KW-1185">Reference proteome</keyword>
<dbReference type="EMBL" id="KI393888">
    <property type="protein sequence ID" value="ERN06646.1"/>
    <property type="molecule type" value="Genomic_DNA"/>
</dbReference>
<evidence type="ECO:0000256" key="5">
    <source>
        <dbReference type="ARBA" id="ARBA00022692"/>
    </source>
</evidence>
<keyword evidence="6 8" id="KW-1133">Transmembrane helix</keyword>
<keyword evidence="5 8" id="KW-0812">Transmembrane</keyword>
<comment type="subunit">
    <text evidence="3 8">Homodimer and heterodimers.</text>
</comment>
<feature type="transmembrane region" description="Helical" evidence="8">
    <location>
        <begin position="270"/>
        <end position="290"/>
    </location>
</feature>
<organism evidence="11 12">
    <name type="scientific">Amborella trichopoda</name>
    <dbReference type="NCBI Taxonomy" id="13333"/>
    <lineage>
        <taxon>Eukaryota</taxon>
        <taxon>Viridiplantae</taxon>
        <taxon>Streptophyta</taxon>
        <taxon>Embryophyta</taxon>
        <taxon>Tracheophyta</taxon>
        <taxon>Spermatophyta</taxon>
        <taxon>Magnoliopsida</taxon>
        <taxon>Amborellales</taxon>
        <taxon>Amborellaceae</taxon>
        <taxon>Amborella</taxon>
    </lineage>
</organism>
<feature type="compositionally biased region" description="Polar residues" evidence="9">
    <location>
        <begin position="167"/>
        <end position="176"/>
    </location>
</feature>
<reference evidence="12" key="1">
    <citation type="journal article" date="2013" name="Science">
        <title>The Amborella genome and the evolution of flowering plants.</title>
        <authorList>
            <consortium name="Amborella Genome Project"/>
        </authorList>
    </citation>
    <scope>NUCLEOTIDE SEQUENCE [LARGE SCALE GENOMIC DNA]</scope>
</reference>
<feature type="compositionally biased region" description="Polar residues" evidence="9">
    <location>
        <begin position="24"/>
        <end position="33"/>
    </location>
</feature>
<dbReference type="InterPro" id="IPR006702">
    <property type="entry name" value="CASP_dom"/>
</dbReference>
<dbReference type="HOGENOM" id="CLU_728330_0_0_1"/>
<dbReference type="Gramene" id="ERN06646">
    <property type="protein sequence ID" value="ERN06646"/>
    <property type="gene ID" value="AMTR_s00058p00182510"/>
</dbReference>
<evidence type="ECO:0000256" key="9">
    <source>
        <dbReference type="SAM" id="MobiDB-lite"/>
    </source>
</evidence>
<evidence type="ECO:0000256" key="2">
    <source>
        <dbReference type="ARBA" id="ARBA00007651"/>
    </source>
</evidence>
<feature type="region of interest" description="Disordered" evidence="9">
    <location>
        <begin position="1"/>
        <end position="178"/>
    </location>
</feature>
<proteinExistence type="inferred from homology"/>
<dbReference type="Pfam" id="PF04535">
    <property type="entry name" value="CASP_dom"/>
    <property type="match status" value="1"/>
</dbReference>
<evidence type="ECO:0000313" key="12">
    <source>
        <dbReference type="Proteomes" id="UP000017836"/>
    </source>
</evidence>
<evidence type="ECO:0000256" key="1">
    <source>
        <dbReference type="ARBA" id="ARBA00004651"/>
    </source>
</evidence>
<protein>
    <recommendedName>
        <fullName evidence="8">CASP-like protein</fullName>
    </recommendedName>
</protein>
<feature type="compositionally biased region" description="Basic and acidic residues" evidence="9">
    <location>
        <begin position="35"/>
        <end position="53"/>
    </location>
</feature>
<accession>W1PG87</accession>
<comment type="subcellular location">
    <subcellularLocation>
        <location evidence="1 8">Cell membrane</location>
        <topology evidence="1 8">Multi-pass membrane protein</topology>
    </subcellularLocation>
</comment>
<evidence type="ECO:0000313" key="11">
    <source>
        <dbReference type="EMBL" id="ERN06646.1"/>
    </source>
</evidence>
<dbReference type="Proteomes" id="UP000017836">
    <property type="component" value="Unassembled WGS sequence"/>
</dbReference>
<dbReference type="OrthoDB" id="672180at2759"/>
<feature type="transmembrane region" description="Helical" evidence="8">
    <location>
        <begin position="229"/>
        <end position="250"/>
    </location>
</feature>